<dbReference type="EMBL" id="CP059734">
    <property type="protein sequence ID" value="WDE09233.1"/>
    <property type="molecule type" value="Genomic_DNA"/>
</dbReference>
<dbReference type="Proteomes" id="UP000032352">
    <property type="component" value="Chromosome pTvir"/>
</dbReference>
<evidence type="ECO:0000313" key="2">
    <source>
        <dbReference type="Proteomes" id="UP000032352"/>
    </source>
</evidence>
<evidence type="ECO:0000313" key="1">
    <source>
        <dbReference type="EMBL" id="WDE09233.1"/>
    </source>
</evidence>
<sequence>MNKVNLLICGVPRNITEFYLALKYIDSLKAQGLVNRVVMSTWAGSVSAQTCEYLRGQGIEVLLQRDARMAGPGNMLRQYRQFAGGLALFSRDDIVIKMRTDWNIGLRDVLDSTLACYNTAGEKPAPEPFAHPDFQVLGEKVMVNRASLIYPARVQEVNFAAKKSTLEALTHCSAYHFGISDDKLLCEYGPEFTWFGYPFVSRFPLIQALLNKMDLRLIGQHLEQEFNNKRADKLSDAIVALLAFNAMLVVNNFILPDHTLAGEQTNEEAGGDIFSLNVTINGCWENIVPLGMDYRVSSRHFVTRLAASDDVLSRRCHQKMLALAENGLSTDEQVALAGTIYQELQQLGMIESKMQSEQGYQYLPAAQGASASGEFFELDDFNPAKPGPELQALLDNEDSSYLNIFGRVVEHLKPISQKQTFEEFMAVFRRFNELRLIDKNIKGHILSWPHLSVALKEQIESTELASEELVRIKGN</sequence>
<reference evidence="1 2" key="2">
    <citation type="journal article" date="2022" name="Mar. Drugs">
        <title>Bioassay-Guided Fractionation Leads to the Detection of Cholic Acid Generated by the Rare Thalassomonas sp.</title>
        <authorList>
            <person name="Pheiffer F."/>
            <person name="Schneider Y.K."/>
            <person name="Hansen E.H."/>
            <person name="Andersen J.H."/>
            <person name="Isaksson J."/>
            <person name="Busche T."/>
            <person name="R C."/>
            <person name="Kalinowski J."/>
            <person name="Zyl L.V."/>
            <person name="Trindade M."/>
        </authorList>
    </citation>
    <scope>NUCLEOTIDE SEQUENCE [LARGE SCALE GENOMIC DNA]</scope>
    <source>
        <strain evidence="1 2">XOM25</strain>
    </source>
</reference>
<protein>
    <submittedName>
        <fullName evidence="1">Uncharacterized protein</fullName>
    </submittedName>
</protein>
<reference evidence="1 2" key="1">
    <citation type="journal article" date="2015" name="Genome Announc.">
        <title>Draft Genome Sequences of Marine Isolates of Thalassomonas viridans and Thalassomonas actiniarum.</title>
        <authorList>
            <person name="Olonade I."/>
            <person name="van Zyl L.J."/>
            <person name="Trindade M."/>
        </authorList>
    </citation>
    <scope>NUCLEOTIDE SEQUENCE [LARGE SCALE GENOMIC DNA]</scope>
    <source>
        <strain evidence="1 2">XOM25</strain>
    </source>
</reference>
<proteinExistence type="predicted"/>
<dbReference type="RefSeq" id="WP_044842632.1">
    <property type="nucleotide sequence ID" value="NZ_CP059734.1"/>
</dbReference>
<name>A0AAE9ZF44_9GAMM</name>
<organism evidence="1 2">
    <name type="scientific">Thalassomonas viridans</name>
    <dbReference type="NCBI Taxonomy" id="137584"/>
    <lineage>
        <taxon>Bacteria</taxon>
        <taxon>Pseudomonadati</taxon>
        <taxon>Pseudomonadota</taxon>
        <taxon>Gammaproteobacteria</taxon>
        <taxon>Alteromonadales</taxon>
        <taxon>Colwelliaceae</taxon>
        <taxon>Thalassomonas</taxon>
    </lineage>
</organism>
<dbReference type="AlphaFoldDB" id="A0AAE9ZF44"/>
<keyword evidence="2" id="KW-1185">Reference proteome</keyword>
<gene>
    <name evidence="1" type="ORF">SG34_031205</name>
</gene>
<dbReference type="KEGG" id="tvd:SG34_031205"/>
<accession>A0AAE9ZF44</accession>